<evidence type="ECO:0000313" key="1">
    <source>
        <dbReference type="EMBL" id="KWZ85674.1"/>
    </source>
</evidence>
<gene>
    <name evidence="1" type="ORF">HMPREF3213_00334</name>
</gene>
<name>A0A133L1F6_HEYCO</name>
<dbReference type="AlphaFoldDB" id="A0A133L1F6"/>
<accession>A0A133L1F6</accession>
<proteinExistence type="predicted"/>
<organism evidence="1 2">
    <name type="scientific">Heyndrickxia coagulans</name>
    <name type="common">Weizmannia coagulans</name>
    <dbReference type="NCBI Taxonomy" id="1398"/>
    <lineage>
        <taxon>Bacteria</taxon>
        <taxon>Bacillati</taxon>
        <taxon>Bacillota</taxon>
        <taxon>Bacilli</taxon>
        <taxon>Bacillales</taxon>
        <taxon>Bacillaceae</taxon>
        <taxon>Heyndrickxia</taxon>
    </lineage>
</organism>
<dbReference type="EMBL" id="LRPN01000013">
    <property type="protein sequence ID" value="KWZ85674.1"/>
    <property type="molecule type" value="Genomic_DNA"/>
</dbReference>
<reference evidence="2" key="1">
    <citation type="submission" date="2016-01" db="EMBL/GenBank/DDBJ databases">
        <authorList>
            <person name="Mitreva M."/>
            <person name="Pepin K.H."/>
            <person name="Mihindukulasuriya K.A."/>
            <person name="Fulton R."/>
            <person name="Fronick C."/>
            <person name="O'Laughlin M."/>
            <person name="Miner T."/>
            <person name="Herter B."/>
            <person name="Rosa B.A."/>
            <person name="Cordes M."/>
            <person name="Tomlinson C."/>
            <person name="Wollam A."/>
            <person name="Palsikar V.B."/>
            <person name="Mardis E.R."/>
            <person name="Wilson R.K."/>
        </authorList>
    </citation>
    <scope>NUCLEOTIDE SEQUENCE [LARGE SCALE GENOMIC DNA]</scope>
    <source>
        <strain evidence="2">GED7749B</strain>
    </source>
</reference>
<evidence type="ECO:0000313" key="2">
    <source>
        <dbReference type="Proteomes" id="UP000070376"/>
    </source>
</evidence>
<comment type="caution">
    <text evidence="1">The sequence shown here is derived from an EMBL/GenBank/DDBJ whole genome shotgun (WGS) entry which is preliminary data.</text>
</comment>
<sequence>MLLVNRILENINRLIFILPRVPYLICHEHLILEGNREIYRKNDFTKRNR</sequence>
<dbReference type="PATRIC" id="fig|1398.21.peg.625"/>
<dbReference type="Proteomes" id="UP000070376">
    <property type="component" value="Unassembled WGS sequence"/>
</dbReference>
<protein>
    <submittedName>
        <fullName evidence="1">Uncharacterized protein</fullName>
    </submittedName>
</protein>